<evidence type="ECO:0000313" key="3">
    <source>
        <dbReference type="Proteomes" id="UP000266677"/>
    </source>
</evidence>
<comment type="caution">
    <text evidence="2">The sequence shown here is derived from an EMBL/GenBank/DDBJ whole genome shotgun (WGS) entry which is preliminary data.</text>
</comment>
<proteinExistence type="predicted"/>
<evidence type="ECO:0000256" key="1">
    <source>
        <dbReference type="SAM" id="MobiDB-lite"/>
    </source>
</evidence>
<protein>
    <recommendedName>
        <fullName evidence="4">WXG100 family type VII secretion target</fullName>
    </recommendedName>
</protein>
<reference evidence="2 3" key="1">
    <citation type="submission" date="2018-09" db="EMBL/GenBank/DDBJ databases">
        <title>YIM PH21274 draft genome.</title>
        <authorList>
            <person name="Miao C."/>
        </authorList>
    </citation>
    <scope>NUCLEOTIDE SEQUENCE [LARGE SCALE GENOMIC DNA]</scope>
    <source>
        <strain evidence="2 3">YIM PH 21724</strain>
    </source>
</reference>
<dbReference type="EMBL" id="QZFU01000036">
    <property type="protein sequence ID" value="RJO70718.1"/>
    <property type="molecule type" value="Genomic_DNA"/>
</dbReference>
<organism evidence="2 3">
    <name type="scientific">Nocardia panacis</name>
    <dbReference type="NCBI Taxonomy" id="2340916"/>
    <lineage>
        <taxon>Bacteria</taxon>
        <taxon>Bacillati</taxon>
        <taxon>Actinomycetota</taxon>
        <taxon>Actinomycetes</taxon>
        <taxon>Mycobacteriales</taxon>
        <taxon>Nocardiaceae</taxon>
        <taxon>Nocardia</taxon>
    </lineage>
</organism>
<dbReference type="InterPro" id="IPR036689">
    <property type="entry name" value="ESAT-6-like_sf"/>
</dbReference>
<evidence type="ECO:0000313" key="2">
    <source>
        <dbReference type="EMBL" id="RJO70718.1"/>
    </source>
</evidence>
<dbReference type="Gene3D" id="1.10.287.1060">
    <property type="entry name" value="ESAT-6-like"/>
    <property type="match status" value="1"/>
</dbReference>
<dbReference type="SUPFAM" id="SSF140453">
    <property type="entry name" value="EsxAB dimer-like"/>
    <property type="match status" value="1"/>
</dbReference>
<evidence type="ECO:0008006" key="4">
    <source>
        <dbReference type="Google" id="ProtNLM"/>
    </source>
</evidence>
<name>A0A3A4JP08_9NOCA</name>
<dbReference type="RefSeq" id="WP_120043775.1">
    <property type="nucleotide sequence ID" value="NZ_QZFU01000036.1"/>
</dbReference>
<accession>A0A3A4JP08</accession>
<sequence>MVGIGDNSFGIPSESAGDKTIEVSPGDLHVIGHRFTTAASDADENFARHHTDLEDYSSTVFGATRAALMNKVEDWRARTEHMVHRVEGHGRTLHSSAIEYRAAEDKGRAGIEKAGGRG</sequence>
<gene>
    <name evidence="2" type="ORF">D5S18_26300</name>
</gene>
<dbReference type="AlphaFoldDB" id="A0A3A4JP08"/>
<dbReference type="Proteomes" id="UP000266677">
    <property type="component" value="Unassembled WGS sequence"/>
</dbReference>
<keyword evidence="3" id="KW-1185">Reference proteome</keyword>
<feature type="region of interest" description="Disordered" evidence="1">
    <location>
        <begin position="1"/>
        <end position="20"/>
    </location>
</feature>